<dbReference type="Pfam" id="PF02613">
    <property type="entry name" value="Nitrate_red_del"/>
    <property type="match status" value="1"/>
</dbReference>
<dbReference type="PANTHER" id="PTHR34227:SF1">
    <property type="entry name" value="DIMETHYL SULFOXIDE REDUCTASE CHAPERONE-RELATED"/>
    <property type="match status" value="1"/>
</dbReference>
<dbReference type="PANTHER" id="PTHR34227">
    <property type="entry name" value="CHAPERONE PROTEIN YCDY"/>
    <property type="match status" value="1"/>
</dbReference>
<dbReference type="InterPro" id="IPR020945">
    <property type="entry name" value="DMSO/NO3_reduct_chaperone"/>
</dbReference>
<sequence length="229" mass="25193">MNESAIEYLSARQYVYLVMQRLFGTDPALDVIEAVETDVLEAALAVLLDGSQAEGGLEGAPQRLVERLASLQEDRNENALGRLQSEYARCFLGPASLPAPPFESVYVDRRRILMTETTLKVRRTYQASGFEPTLCGRVPDDHVALELNFLAVLARNACECVQAGDEASCIEYLKTSRKFLDDHLGLWAGRFAQAMREKSGSAFYADLASCLERCIAADQAGLAHVLGVR</sequence>
<keyword evidence="3" id="KW-1185">Reference proteome</keyword>
<evidence type="ECO:0000313" key="2">
    <source>
        <dbReference type="EMBL" id="NHM13546.1"/>
    </source>
</evidence>
<evidence type="ECO:0000256" key="1">
    <source>
        <dbReference type="ARBA" id="ARBA00023186"/>
    </source>
</evidence>
<proteinExistence type="predicted"/>
<protein>
    <recommendedName>
        <fullName evidence="4">Molecular chaperone TorD</fullName>
    </recommendedName>
</protein>
<name>A0ABX0IFH7_9ACTN</name>
<dbReference type="Proteomes" id="UP000636394">
    <property type="component" value="Unassembled WGS sequence"/>
</dbReference>
<evidence type="ECO:0008006" key="4">
    <source>
        <dbReference type="Google" id="ProtNLM"/>
    </source>
</evidence>
<gene>
    <name evidence="2" type="ORF">GMI68_01955</name>
</gene>
<comment type="caution">
    <text evidence="2">The sequence shown here is derived from an EMBL/GenBank/DDBJ whole genome shotgun (WGS) entry which is preliminary data.</text>
</comment>
<dbReference type="RefSeq" id="WP_166338478.1">
    <property type="nucleotide sequence ID" value="NZ_WPCR01000002.1"/>
</dbReference>
<accession>A0ABX0IFH7</accession>
<keyword evidence="1" id="KW-0143">Chaperone</keyword>
<dbReference type="SUPFAM" id="SSF89155">
    <property type="entry name" value="TorD-like"/>
    <property type="match status" value="1"/>
</dbReference>
<dbReference type="InterPro" id="IPR036411">
    <property type="entry name" value="TorD-like_sf"/>
</dbReference>
<reference evidence="2 3" key="1">
    <citation type="submission" date="2019-11" db="EMBL/GenBank/DDBJ databases">
        <title>Eggerthellaceae novel genus isolated from the rectal contents of marmort.</title>
        <authorList>
            <person name="Zhang G."/>
        </authorList>
    </citation>
    <scope>NUCLEOTIDE SEQUENCE [LARGE SCALE GENOMIC DNA]</scope>
    <source>
        <strain evidence="3">zg-886</strain>
    </source>
</reference>
<dbReference type="InterPro" id="IPR050289">
    <property type="entry name" value="TorD/DmsD_chaperones"/>
</dbReference>
<organism evidence="2 3">
    <name type="scientific">Xiamenia xianingshaonis</name>
    <dbReference type="NCBI Taxonomy" id="2682776"/>
    <lineage>
        <taxon>Bacteria</taxon>
        <taxon>Bacillati</taxon>
        <taxon>Actinomycetota</taxon>
        <taxon>Coriobacteriia</taxon>
        <taxon>Eggerthellales</taxon>
        <taxon>Eggerthellaceae</taxon>
        <taxon>Xiamenia</taxon>
    </lineage>
</organism>
<evidence type="ECO:0000313" key="3">
    <source>
        <dbReference type="Proteomes" id="UP000636394"/>
    </source>
</evidence>
<dbReference type="EMBL" id="WPCR01000002">
    <property type="protein sequence ID" value="NHM13546.1"/>
    <property type="molecule type" value="Genomic_DNA"/>
</dbReference>
<dbReference type="Gene3D" id="1.10.3480.10">
    <property type="entry name" value="TorD-like"/>
    <property type="match status" value="1"/>
</dbReference>